<dbReference type="EMBL" id="FOMX01000028">
    <property type="protein sequence ID" value="SFF08583.1"/>
    <property type="molecule type" value="Genomic_DNA"/>
</dbReference>
<reference evidence="3" key="1">
    <citation type="submission" date="2016-10" db="EMBL/GenBank/DDBJ databases">
        <authorList>
            <person name="Varghese N."/>
            <person name="Submissions S."/>
        </authorList>
    </citation>
    <scope>NUCLEOTIDE SEQUENCE [LARGE SCALE GENOMIC DNA]</scope>
    <source>
        <strain evidence="3">ATCC 25963</strain>
    </source>
</reference>
<dbReference type="RefSeq" id="WP_096331547.1">
    <property type="nucleotide sequence ID" value="NZ_FOMX01000028.1"/>
</dbReference>
<protein>
    <submittedName>
        <fullName evidence="2">2-dehydropantoate 2-reductase</fullName>
    </submittedName>
</protein>
<organism evidence="2 3">
    <name type="scientific">Nannocystis exedens</name>
    <dbReference type="NCBI Taxonomy" id="54"/>
    <lineage>
        <taxon>Bacteria</taxon>
        <taxon>Pseudomonadati</taxon>
        <taxon>Myxococcota</taxon>
        <taxon>Polyangia</taxon>
        <taxon>Nannocystales</taxon>
        <taxon>Nannocystaceae</taxon>
        <taxon>Nannocystis</taxon>
    </lineage>
</organism>
<dbReference type="Gene3D" id="3.40.50.720">
    <property type="entry name" value="NAD(P)-binding Rossmann-like Domain"/>
    <property type="match status" value="1"/>
</dbReference>
<dbReference type="STRING" id="54.SAMN02745121_06836"/>
<feature type="domain" description="Ketopantoate reductase N-terminal" evidence="1">
    <location>
        <begin position="3"/>
        <end position="118"/>
    </location>
</feature>
<evidence type="ECO:0000313" key="3">
    <source>
        <dbReference type="Proteomes" id="UP000199400"/>
    </source>
</evidence>
<dbReference type="InterPro" id="IPR036291">
    <property type="entry name" value="NAD(P)-bd_dom_sf"/>
</dbReference>
<dbReference type="OrthoDB" id="9793586at2"/>
<dbReference type="Pfam" id="PF02558">
    <property type="entry name" value="ApbA"/>
    <property type="match status" value="1"/>
</dbReference>
<dbReference type="SUPFAM" id="SSF51735">
    <property type="entry name" value="NAD(P)-binding Rossmann-fold domains"/>
    <property type="match status" value="1"/>
</dbReference>
<name>A0A1I2FUE5_9BACT</name>
<accession>A0A1I2FUE5</accession>
<gene>
    <name evidence="2" type="ORF">SAMN02745121_06836</name>
</gene>
<proteinExistence type="predicted"/>
<dbReference type="Proteomes" id="UP000199400">
    <property type="component" value="Unassembled WGS sequence"/>
</dbReference>
<evidence type="ECO:0000313" key="2">
    <source>
        <dbReference type="EMBL" id="SFF08583.1"/>
    </source>
</evidence>
<dbReference type="AlphaFoldDB" id="A0A1I2FUE5"/>
<dbReference type="InterPro" id="IPR013332">
    <property type="entry name" value="KPR_N"/>
</dbReference>
<evidence type="ECO:0000259" key="1">
    <source>
        <dbReference type="Pfam" id="PF02558"/>
    </source>
</evidence>
<keyword evidence="3" id="KW-1185">Reference proteome</keyword>
<sequence length="284" mass="30256">MKIAILGPGGIGSTFAFQLARAGHDVTVIARGARLAYLEREQAIVKNTGERAAVRVQGALDPATEWDLVLVTVLASQVDAVLPALAASAARTILFMFNTFEPLDRLRDAVGRERAAFGFPAILAWLDDGVLTTRIVTRGPLLTPVSDPAWAPVFTAAGVPTVVEPDMQSWLRTHAAFVVPGMIASVRAHERRVGISWSEAMALARASDEGFRLVRRLGDAVVPAAMVTYSRLPTVATAALMWAMSRSPSIRRSGAAGPGESRTLIDMMSAAGPDHTRALLAVRP</sequence>